<dbReference type="GO" id="GO:0030163">
    <property type="term" value="P:protein catabolic process"/>
    <property type="evidence" value="ECO:0007669"/>
    <property type="project" value="UniProtKB-ARBA"/>
</dbReference>
<feature type="domain" description="BTB" evidence="2">
    <location>
        <begin position="271"/>
        <end position="331"/>
    </location>
</feature>
<feature type="compositionally biased region" description="Polar residues" evidence="1">
    <location>
        <begin position="212"/>
        <end position="230"/>
    </location>
</feature>
<evidence type="ECO:0000256" key="1">
    <source>
        <dbReference type="SAM" id="MobiDB-lite"/>
    </source>
</evidence>
<dbReference type="Gene3D" id="1.25.40.420">
    <property type="match status" value="1"/>
</dbReference>
<dbReference type="Pfam" id="PF00651">
    <property type="entry name" value="BTB"/>
    <property type="match status" value="1"/>
</dbReference>
<keyword evidence="5" id="KW-1185">Reference proteome</keyword>
<dbReference type="Gene3D" id="2.60.210.10">
    <property type="entry name" value="Apoptosis, Tumor Necrosis Factor Receptor Associated Protein 2, Chain A"/>
    <property type="match status" value="1"/>
</dbReference>
<evidence type="ECO:0000313" key="4">
    <source>
        <dbReference type="EMBL" id="KAG8175672.1"/>
    </source>
</evidence>
<dbReference type="SUPFAM" id="SSF54695">
    <property type="entry name" value="POZ domain"/>
    <property type="match status" value="1"/>
</dbReference>
<dbReference type="PROSITE" id="PS50097">
    <property type="entry name" value="BTB"/>
    <property type="match status" value="1"/>
</dbReference>
<protein>
    <recommendedName>
        <fullName evidence="6">Speckle-type POZ protein-like B</fullName>
    </recommendedName>
</protein>
<reference evidence="4 5" key="1">
    <citation type="journal article" date="2022" name="Nat. Ecol. Evol.">
        <title>A masculinizing supergene underlies an exaggerated male reproductive morph in a spider.</title>
        <authorList>
            <person name="Hendrickx F."/>
            <person name="De Corte Z."/>
            <person name="Sonet G."/>
            <person name="Van Belleghem S.M."/>
            <person name="Kostlbacher S."/>
            <person name="Vangestel C."/>
        </authorList>
    </citation>
    <scope>NUCLEOTIDE SEQUENCE [LARGE SCALE GENOMIC DNA]</scope>
    <source>
        <tissue evidence="4">Whole body</tissue>
    </source>
</reference>
<dbReference type="AlphaFoldDB" id="A0AAV6TUK8"/>
<dbReference type="Gene3D" id="3.30.710.10">
    <property type="entry name" value="Potassium Channel Kv1.1, Chain A"/>
    <property type="match status" value="1"/>
</dbReference>
<dbReference type="InterPro" id="IPR000210">
    <property type="entry name" value="BTB/POZ_dom"/>
</dbReference>
<comment type="caution">
    <text evidence="4">The sequence shown here is derived from an EMBL/GenBank/DDBJ whole genome shotgun (WGS) entry which is preliminary data.</text>
</comment>
<organism evidence="4 5">
    <name type="scientific">Oedothorax gibbosus</name>
    <dbReference type="NCBI Taxonomy" id="931172"/>
    <lineage>
        <taxon>Eukaryota</taxon>
        <taxon>Metazoa</taxon>
        <taxon>Ecdysozoa</taxon>
        <taxon>Arthropoda</taxon>
        <taxon>Chelicerata</taxon>
        <taxon>Arachnida</taxon>
        <taxon>Araneae</taxon>
        <taxon>Araneomorphae</taxon>
        <taxon>Entelegynae</taxon>
        <taxon>Araneoidea</taxon>
        <taxon>Linyphiidae</taxon>
        <taxon>Erigoninae</taxon>
        <taxon>Oedothorax</taxon>
    </lineage>
</organism>
<evidence type="ECO:0000259" key="3">
    <source>
        <dbReference type="PROSITE" id="PS50144"/>
    </source>
</evidence>
<proteinExistence type="predicted"/>
<dbReference type="InterPro" id="IPR002083">
    <property type="entry name" value="MATH/TRAF_dom"/>
</dbReference>
<evidence type="ECO:0000259" key="2">
    <source>
        <dbReference type="PROSITE" id="PS50097"/>
    </source>
</evidence>
<dbReference type="InterPro" id="IPR011333">
    <property type="entry name" value="SKP1/BTB/POZ_sf"/>
</dbReference>
<feature type="region of interest" description="Disordered" evidence="1">
    <location>
        <begin position="210"/>
        <end position="230"/>
    </location>
</feature>
<evidence type="ECO:0000313" key="5">
    <source>
        <dbReference type="Proteomes" id="UP000827092"/>
    </source>
</evidence>
<dbReference type="CDD" id="cd18186">
    <property type="entry name" value="BTB_POZ_ZBTB_KLHL-like"/>
    <property type="match status" value="1"/>
</dbReference>
<dbReference type="EMBL" id="JAFNEN010000966">
    <property type="protein sequence ID" value="KAG8175672.1"/>
    <property type="molecule type" value="Genomic_DNA"/>
</dbReference>
<dbReference type="SMART" id="SM00225">
    <property type="entry name" value="BTB"/>
    <property type="match status" value="1"/>
</dbReference>
<dbReference type="PANTHER" id="PTHR24413">
    <property type="entry name" value="SPECKLE-TYPE POZ PROTEIN"/>
    <property type="match status" value="1"/>
</dbReference>
<dbReference type="Proteomes" id="UP000827092">
    <property type="component" value="Unassembled WGS sequence"/>
</dbReference>
<dbReference type="InterPro" id="IPR008974">
    <property type="entry name" value="TRAF-like"/>
</dbReference>
<dbReference type="SUPFAM" id="SSF49599">
    <property type="entry name" value="TRAF domain-like"/>
    <property type="match status" value="1"/>
</dbReference>
<evidence type="ECO:0008006" key="6">
    <source>
        <dbReference type="Google" id="ProtNLM"/>
    </source>
</evidence>
<dbReference type="PROSITE" id="PS50144">
    <property type="entry name" value="MATH"/>
    <property type="match status" value="1"/>
</dbReference>
<sequence length="437" mass="49709">MEKSSAKYSKIVQTVSQEVFHGTSQLKNTMFVYEWTIENFEPFLDRKYEISSPIFCTNPKDGTEWKLVVFQKHKYPKGPYMVVNLVKVSNDLNAVGVKYSISIVSLNNVQLMQKKEKNFRHRGDFDECEVICLSAISKKELLMDHTLTVRCEMDILYVEVPLPDNSTQLCSSSETCANNKQDFSGPNMNSNASKVINKFSHPYNILGEESYESVTSPKKQSSVNDSTEKQSSVNECNEPMCFDNERNSTRIDSVNDLLAEYESLYKKKLFCDVTLVCAGTPVSAHKAILSSRSDYFKNICDENANSSGDITIKDVTSLVMEAVLYYMYTGKAVRRLKVDFAMDLYPASKKFQLPKLQGFLFDFLKSSITVKNVTEMLQASEKNSNLVDLKYACLKFVNSNKSEVVKGEKWDWLMENNPHIAGEVLLTMASFQKRNIL</sequence>
<name>A0AAV6TUK8_9ARAC</name>
<gene>
    <name evidence="4" type="ORF">JTE90_017393</name>
</gene>
<accession>A0AAV6TUK8</accession>
<feature type="domain" description="MATH" evidence="3">
    <location>
        <begin position="30"/>
        <end position="153"/>
    </location>
</feature>